<dbReference type="InterPro" id="IPR029510">
    <property type="entry name" value="Ald_DH_CS_GLU"/>
</dbReference>
<dbReference type="eggNOG" id="KOG2453">
    <property type="taxonomic scope" value="Eukaryota"/>
</dbReference>
<dbReference type="GO" id="GO:0004029">
    <property type="term" value="F:aldehyde dehydrogenase (NAD+) activity"/>
    <property type="evidence" value="ECO:0007669"/>
    <property type="project" value="UniProtKB-EC"/>
</dbReference>
<evidence type="ECO:0000256" key="5">
    <source>
        <dbReference type="ARBA" id="ARBA00024226"/>
    </source>
</evidence>
<evidence type="ECO:0000313" key="10">
    <source>
        <dbReference type="Proteomes" id="UP000027135"/>
    </source>
</evidence>
<dbReference type="STRING" id="136037.A0A067RTG1"/>
<gene>
    <name evidence="9" type="ORF">L798_15190</name>
</gene>
<dbReference type="InterPro" id="IPR016162">
    <property type="entry name" value="Ald_DH_N"/>
</dbReference>
<dbReference type="EC" id="1.2.1.3" evidence="5"/>
<dbReference type="PANTHER" id="PTHR43521">
    <property type="entry name" value="ALPHA-AMINOADIPIC SEMIALDEHYDE DEHYDROGENASE"/>
    <property type="match status" value="1"/>
</dbReference>
<comment type="similarity">
    <text evidence="1 7">Belongs to the aldehyde dehydrogenase family.</text>
</comment>
<sequence length="563" mass="60043">MSVSSGFIHVRQCRHAILQCCMAGSYPKALEQTGSSCYKIKRALQRRHMSTSALINDPKYSFLKEELGLQEENSGVFDGTWFGSGDVVTSVCPANGRVIAKVRTGNISDYNRCVEAAQLAWHSWVGLPAPRRGEIVRQIGEALRSKLRPLGKLVSLEVGKIYAEGVGEVQEYVDVCDFACGLSRTLQGQILPSERPGHVLLENWNPLGVVGIISAFNFPIAVYGWNSAVAMVCGNTVVWKGAPSTQLVSVATTKVVAGVLEANGVPGAVCTLCSGGSAIGEAMARDTRLPLLSFTGSTQTGHQVGLLVQERFGRHLLELGGNNALIVNCDADLDLVVRAAVFACVGTAGQRCTTTRRLILHAEIYDRVLTRLKAAYGQVLSRVGDPLDEGTLIGPLHNDAAVKCYQDTLTEAVKGGGTIECGGKVIEAPGYFVEPAIVTGLPHDASVVQKETFAPIVYVLKAESLDQAIIWNNEVCQGLSSSLFTASLDAIFKWIGPKGSDCGIVNVNIPTSGAEIGGAFGGEKHTGGGRESGSDSWKQYMRRSTVTINYGKGLPLAQGIRFE</sequence>
<evidence type="ECO:0000256" key="2">
    <source>
        <dbReference type="ARBA" id="ARBA00011881"/>
    </source>
</evidence>
<dbReference type="CDD" id="cd07130">
    <property type="entry name" value="ALDH_F7_AASADH"/>
    <property type="match status" value="1"/>
</dbReference>
<organism evidence="9 10">
    <name type="scientific">Zootermopsis nevadensis</name>
    <name type="common">Dampwood termite</name>
    <dbReference type="NCBI Taxonomy" id="136037"/>
    <lineage>
        <taxon>Eukaryota</taxon>
        <taxon>Metazoa</taxon>
        <taxon>Ecdysozoa</taxon>
        <taxon>Arthropoda</taxon>
        <taxon>Hexapoda</taxon>
        <taxon>Insecta</taxon>
        <taxon>Pterygota</taxon>
        <taxon>Neoptera</taxon>
        <taxon>Polyneoptera</taxon>
        <taxon>Dictyoptera</taxon>
        <taxon>Blattodea</taxon>
        <taxon>Blattoidea</taxon>
        <taxon>Termitoidae</taxon>
        <taxon>Termopsidae</taxon>
        <taxon>Zootermopsis</taxon>
    </lineage>
</organism>
<evidence type="ECO:0000256" key="1">
    <source>
        <dbReference type="ARBA" id="ARBA00009986"/>
    </source>
</evidence>
<dbReference type="InterPro" id="IPR016163">
    <property type="entry name" value="Ald_DH_C"/>
</dbReference>
<reference evidence="9 10" key="1">
    <citation type="journal article" date="2014" name="Nat. Commun.">
        <title>Molecular traces of alternative social organization in a termite genome.</title>
        <authorList>
            <person name="Terrapon N."/>
            <person name="Li C."/>
            <person name="Robertson H.M."/>
            <person name="Ji L."/>
            <person name="Meng X."/>
            <person name="Booth W."/>
            <person name="Chen Z."/>
            <person name="Childers C.P."/>
            <person name="Glastad K.M."/>
            <person name="Gokhale K."/>
            <person name="Gowin J."/>
            <person name="Gronenberg W."/>
            <person name="Hermansen R.A."/>
            <person name="Hu H."/>
            <person name="Hunt B.G."/>
            <person name="Huylmans A.K."/>
            <person name="Khalil S.M."/>
            <person name="Mitchell R.D."/>
            <person name="Munoz-Torres M.C."/>
            <person name="Mustard J.A."/>
            <person name="Pan H."/>
            <person name="Reese J.T."/>
            <person name="Scharf M.E."/>
            <person name="Sun F."/>
            <person name="Vogel H."/>
            <person name="Xiao J."/>
            <person name="Yang W."/>
            <person name="Yang Z."/>
            <person name="Yang Z."/>
            <person name="Zhou J."/>
            <person name="Zhu J."/>
            <person name="Brent C.S."/>
            <person name="Elsik C.G."/>
            <person name="Goodisman M.A."/>
            <person name="Liberles D.A."/>
            <person name="Roe R.M."/>
            <person name="Vargo E.L."/>
            <person name="Vilcinskas A."/>
            <person name="Wang J."/>
            <person name="Bornberg-Bauer E."/>
            <person name="Korb J."/>
            <person name="Zhang G."/>
            <person name="Liebig J."/>
        </authorList>
    </citation>
    <scope>NUCLEOTIDE SEQUENCE [LARGE SCALE GENOMIC DNA]</scope>
    <source>
        <tissue evidence="9">Whole organism</tissue>
    </source>
</reference>
<dbReference type="FunFam" id="3.40.309.10:FF:000018">
    <property type="entry name" value="Alpha-aminoadipic semialdehyde dehydrogenase"/>
    <property type="match status" value="1"/>
</dbReference>
<dbReference type="AlphaFoldDB" id="A0A067RTG1"/>
<evidence type="ECO:0000256" key="4">
    <source>
        <dbReference type="ARBA" id="ARBA00023027"/>
    </source>
</evidence>
<dbReference type="Gene3D" id="3.40.309.10">
    <property type="entry name" value="Aldehyde Dehydrogenase, Chain A, domain 2"/>
    <property type="match status" value="1"/>
</dbReference>
<dbReference type="OMA" id="DAWKVYM"/>
<dbReference type="InParanoid" id="A0A067RTG1"/>
<proteinExistence type="inferred from homology"/>
<dbReference type="Gene3D" id="3.40.605.10">
    <property type="entry name" value="Aldehyde Dehydrogenase, Chain A, domain 1"/>
    <property type="match status" value="1"/>
</dbReference>
<evidence type="ECO:0000256" key="3">
    <source>
        <dbReference type="ARBA" id="ARBA00023002"/>
    </source>
</evidence>
<comment type="subunit">
    <text evidence="2">Homotetramer.</text>
</comment>
<dbReference type="PANTHER" id="PTHR43521:SF1">
    <property type="entry name" value="ALPHA-AMINOADIPIC SEMIALDEHYDE DEHYDROGENASE"/>
    <property type="match status" value="1"/>
</dbReference>
<protein>
    <recommendedName>
        <fullName evidence="5">aldehyde dehydrogenase (NAD(+))</fullName>
        <ecNumber evidence="5">1.2.1.3</ecNumber>
    </recommendedName>
</protein>
<keyword evidence="3 7" id="KW-0560">Oxidoreductase</keyword>
<accession>A0A067RTG1</accession>
<dbReference type="SUPFAM" id="SSF53720">
    <property type="entry name" value="ALDH-like"/>
    <property type="match status" value="1"/>
</dbReference>
<dbReference type="InterPro" id="IPR016161">
    <property type="entry name" value="Ald_DH/histidinol_DH"/>
</dbReference>
<dbReference type="Pfam" id="PF00171">
    <property type="entry name" value="Aldedh"/>
    <property type="match status" value="1"/>
</dbReference>
<keyword evidence="4" id="KW-0520">NAD</keyword>
<dbReference type="InterPro" id="IPR015590">
    <property type="entry name" value="Aldehyde_DH_dom"/>
</dbReference>
<evidence type="ECO:0000313" key="9">
    <source>
        <dbReference type="EMBL" id="KDR23109.1"/>
    </source>
</evidence>
<evidence type="ECO:0000259" key="8">
    <source>
        <dbReference type="Pfam" id="PF00171"/>
    </source>
</evidence>
<dbReference type="FunCoup" id="A0A067RTG1">
    <property type="interactions" value="1112"/>
</dbReference>
<feature type="active site" evidence="6">
    <location>
        <position position="318"/>
    </location>
</feature>
<keyword evidence="10" id="KW-1185">Reference proteome</keyword>
<evidence type="ECO:0000256" key="6">
    <source>
        <dbReference type="PROSITE-ProRule" id="PRU10007"/>
    </source>
</evidence>
<dbReference type="OrthoDB" id="310895at2759"/>
<dbReference type="PROSITE" id="PS00687">
    <property type="entry name" value="ALDEHYDE_DEHYDR_GLU"/>
    <property type="match status" value="1"/>
</dbReference>
<dbReference type="Proteomes" id="UP000027135">
    <property type="component" value="Unassembled WGS sequence"/>
</dbReference>
<name>A0A067RTG1_ZOONE</name>
<evidence type="ECO:0000256" key="7">
    <source>
        <dbReference type="RuleBase" id="RU003345"/>
    </source>
</evidence>
<feature type="domain" description="Aldehyde dehydrogenase" evidence="8">
    <location>
        <begin position="87"/>
        <end position="546"/>
    </location>
</feature>
<dbReference type="EMBL" id="KK852473">
    <property type="protein sequence ID" value="KDR23109.1"/>
    <property type="molecule type" value="Genomic_DNA"/>
</dbReference>
<dbReference type="InterPro" id="IPR044638">
    <property type="entry name" value="ALDH7A1-like"/>
</dbReference>